<accession>A0A7J7LFF2</accession>
<dbReference type="Proteomes" id="UP000541444">
    <property type="component" value="Unassembled WGS sequence"/>
</dbReference>
<comment type="caution">
    <text evidence="1">The sequence shown here is derived from an EMBL/GenBank/DDBJ whole genome shotgun (WGS) entry which is preliminary data.</text>
</comment>
<protein>
    <submittedName>
        <fullName evidence="1">Uncharacterized protein</fullName>
    </submittedName>
</protein>
<name>A0A7J7LFF2_9MAGN</name>
<dbReference type="EMBL" id="JACGCM010002329">
    <property type="protein sequence ID" value="KAF6141270.1"/>
    <property type="molecule type" value="Genomic_DNA"/>
</dbReference>
<sequence length="220" mass="25047">MATLYHLRDGEANVSPQNVKVENHDKREKCMDEKLTISSNELVGSIPQNLSCKVGPSRLSFEKPVKDAFSKKETTYLKIGNARKKAKHPQRRSLLRHWTLGLCFLEVKEKSESGNKETTKLGKGRSPIFTVSRQCYGIEMFGFSSPAIIQGIETMDLNRVCTEYWKSRMLLNDVNHLEKYKKRISSSPAQGVSNLWILYFLKAYNGLVALRILGSVKFMV</sequence>
<dbReference type="OrthoDB" id="1749872at2759"/>
<keyword evidence="2" id="KW-1185">Reference proteome</keyword>
<dbReference type="AlphaFoldDB" id="A0A7J7LFF2"/>
<proteinExistence type="predicted"/>
<dbReference type="GO" id="GO:0005634">
    <property type="term" value="C:nucleus"/>
    <property type="evidence" value="ECO:0007669"/>
    <property type="project" value="InterPro"/>
</dbReference>
<gene>
    <name evidence="1" type="ORF">GIB67_024354</name>
</gene>
<evidence type="ECO:0000313" key="2">
    <source>
        <dbReference type="Proteomes" id="UP000541444"/>
    </source>
</evidence>
<dbReference type="InterPro" id="IPR003889">
    <property type="entry name" value="FYrich_C"/>
</dbReference>
<evidence type="ECO:0000313" key="1">
    <source>
        <dbReference type="EMBL" id="KAF6141270.1"/>
    </source>
</evidence>
<reference evidence="1 2" key="1">
    <citation type="journal article" date="2020" name="IScience">
        <title>Genome Sequencing of the Endangered Kingdonia uniflora (Circaeasteraceae, Ranunculales) Reveals Potential Mechanisms of Evolutionary Specialization.</title>
        <authorList>
            <person name="Sun Y."/>
            <person name="Deng T."/>
            <person name="Zhang A."/>
            <person name="Moore M.J."/>
            <person name="Landis J.B."/>
            <person name="Lin N."/>
            <person name="Zhang H."/>
            <person name="Zhang X."/>
            <person name="Huang J."/>
            <person name="Zhang X."/>
            <person name="Sun H."/>
            <person name="Wang H."/>
        </authorList>
    </citation>
    <scope>NUCLEOTIDE SEQUENCE [LARGE SCALE GENOMIC DNA]</scope>
    <source>
        <strain evidence="1">TB1705</strain>
        <tissue evidence="1">Leaf</tissue>
    </source>
</reference>
<dbReference type="Pfam" id="PF05965">
    <property type="entry name" value="FYRC"/>
    <property type="match status" value="1"/>
</dbReference>
<organism evidence="1 2">
    <name type="scientific">Kingdonia uniflora</name>
    <dbReference type="NCBI Taxonomy" id="39325"/>
    <lineage>
        <taxon>Eukaryota</taxon>
        <taxon>Viridiplantae</taxon>
        <taxon>Streptophyta</taxon>
        <taxon>Embryophyta</taxon>
        <taxon>Tracheophyta</taxon>
        <taxon>Spermatophyta</taxon>
        <taxon>Magnoliopsida</taxon>
        <taxon>Ranunculales</taxon>
        <taxon>Circaeasteraceae</taxon>
        <taxon>Kingdonia</taxon>
    </lineage>
</organism>